<dbReference type="Proteomes" id="UP000006906">
    <property type="component" value="Chromosome 6"/>
</dbReference>
<reference evidence="1 2" key="1">
    <citation type="journal article" date="2007" name="Science">
        <title>The Chlamydomonas genome reveals the evolution of key animal and plant functions.</title>
        <authorList>
            <person name="Merchant S.S."/>
            <person name="Prochnik S.E."/>
            <person name="Vallon O."/>
            <person name="Harris E.H."/>
            <person name="Karpowicz S.J."/>
            <person name="Witman G.B."/>
            <person name="Terry A."/>
            <person name="Salamov A."/>
            <person name="Fritz-Laylin L.K."/>
            <person name="Marechal-Drouard L."/>
            <person name="Marshall W.F."/>
            <person name="Qu L.H."/>
            <person name="Nelson D.R."/>
            <person name="Sanderfoot A.A."/>
            <person name="Spalding M.H."/>
            <person name="Kapitonov V.V."/>
            <person name="Ren Q."/>
            <person name="Ferris P."/>
            <person name="Lindquist E."/>
            <person name="Shapiro H."/>
            <person name="Lucas S.M."/>
            <person name="Grimwood J."/>
            <person name="Schmutz J."/>
            <person name="Cardol P."/>
            <person name="Cerutti H."/>
            <person name="Chanfreau G."/>
            <person name="Chen C.L."/>
            <person name="Cognat V."/>
            <person name="Croft M.T."/>
            <person name="Dent R."/>
            <person name="Dutcher S."/>
            <person name="Fernandez E."/>
            <person name="Fukuzawa H."/>
            <person name="Gonzalez-Ballester D."/>
            <person name="Gonzalez-Halphen D."/>
            <person name="Hallmann A."/>
            <person name="Hanikenne M."/>
            <person name="Hippler M."/>
            <person name="Inwood W."/>
            <person name="Jabbari K."/>
            <person name="Kalanon M."/>
            <person name="Kuras R."/>
            <person name="Lefebvre P.A."/>
            <person name="Lemaire S.D."/>
            <person name="Lobanov A.V."/>
            <person name="Lohr M."/>
            <person name="Manuell A."/>
            <person name="Meier I."/>
            <person name="Mets L."/>
            <person name="Mittag M."/>
            <person name="Mittelmeier T."/>
            <person name="Moroney J.V."/>
            <person name="Moseley J."/>
            <person name="Napoli C."/>
            <person name="Nedelcu A.M."/>
            <person name="Niyogi K."/>
            <person name="Novoselov S.V."/>
            <person name="Paulsen I.T."/>
            <person name="Pazour G."/>
            <person name="Purton S."/>
            <person name="Ral J.P."/>
            <person name="Riano-Pachon D.M."/>
            <person name="Riekhof W."/>
            <person name="Rymarquis L."/>
            <person name="Schroda M."/>
            <person name="Stern D."/>
            <person name="Umen J."/>
            <person name="Willows R."/>
            <person name="Wilson N."/>
            <person name="Zimmer S.L."/>
            <person name="Allmer J."/>
            <person name="Balk J."/>
            <person name="Bisova K."/>
            <person name="Chen C.J."/>
            <person name="Elias M."/>
            <person name="Gendler K."/>
            <person name="Hauser C."/>
            <person name="Lamb M.R."/>
            <person name="Ledford H."/>
            <person name="Long J.C."/>
            <person name="Minagawa J."/>
            <person name="Page M.D."/>
            <person name="Pan J."/>
            <person name="Pootakham W."/>
            <person name="Roje S."/>
            <person name="Rose A."/>
            <person name="Stahlberg E."/>
            <person name="Terauchi A.M."/>
            <person name="Yang P."/>
            <person name="Ball S."/>
            <person name="Bowler C."/>
            <person name="Dieckmann C.L."/>
            <person name="Gladyshev V.N."/>
            <person name="Green P."/>
            <person name="Jorgensen R."/>
            <person name="Mayfield S."/>
            <person name="Mueller-Roeber B."/>
            <person name="Rajamani S."/>
            <person name="Sayre R.T."/>
            <person name="Brokstein P."/>
            <person name="Dubchak I."/>
            <person name="Goodstein D."/>
            <person name="Hornick L."/>
            <person name="Huang Y.W."/>
            <person name="Jhaveri J."/>
            <person name="Luo Y."/>
            <person name="Martinez D."/>
            <person name="Ngau W.C."/>
            <person name="Otillar B."/>
            <person name="Poliakov A."/>
            <person name="Porter A."/>
            <person name="Szajkowski L."/>
            <person name="Werner G."/>
            <person name="Zhou K."/>
            <person name="Grigoriev I.V."/>
            <person name="Rokhsar D.S."/>
            <person name="Grossman A.R."/>
        </authorList>
    </citation>
    <scope>NUCLEOTIDE SEQUENCE [LARGE SCALE GENOMIC DNA]</scope>
    <source>
        <strain evidence="2">CC-503</strain>
    </source>
</reference>
<evidence type="ECO:0000313" key="2">
    <source>
        <dbReference type="Proteomes" id="UP000006906"/>
    </source>
</evidence>
<dbReference type="AlphaFoldDB" id="A0A2K3DLU2"/>
<accession>A0A2K3DLU2</accession>
<evidence type="ECO:0000313" key="1">
    <source>
        <dbReference type="EMBL" id="PNW81505.1"/>
    </source>
</evidence>
<keyword evidence="2" id="KW-1185">Reference proteome</keyword>
<dbReference type="GeneID" id="66053520"/>
<protein>
    <submittedName>
        <fullName evidence="1">Uncharacterized protein</fullName>
    </submittedName>
</protein>
<dbReference type="EMBL" id="CM008967">
    <property type="protein sequence ID" value="PNW81505.1"/>
    <property type="molecule type" value="Genomic_DNA"/>
</dbReference>
<gene>
    <name evidence="1" type="ORF">CHLRE_06g249450v5</name>
</gene>
<dbReference type="KEGG" id="cre:CHLRE_06g249450v5"/>
<dbReference type="ExpressionAtlas" id="A0A2K3DLU2">
    <property type="expression patterns" value="baseline and differential"/>
</dbReference>
<dbReference type="InParanoid" id="A0A2K3DLU2"/>
<dbReference type="RefSeq" id="XP_042923277.1">
    <property type="nucleotide sequence ID" value="XM_043062570.1"/>
</dbReference>
<proteinExistence type="predicted"/>
<sequence>MPKRTPTIAAGAAGAARTYKTQSWNAKFEDWVNRNRREVHLAGTHLVSWLGAQVRQTGGHQMSEAAH</sequence>
<name>A0A2K3DLU2_CHLRE</name>
<dbReference type="Gramene" id="PNW81505">
    <property type="protein sequence ID" value="PNW81505"/>
    <property type="gene ID" value="CHLRE_06g249450v5"/>
</dbReference>
<organism evidence="1 2">
    <name type="scientific">Chlamydomonas reinhardtii</name>
    <name type="common">Chlamydomonas smithii</name>
    <dbReference type="NCBI Taxonomy" id="3055"/>
    <lineage>
        <taxon>Eukaryota</taxon>
        <taxon>Viridiplantae</taxon>
        <taxon>Chlorophyta</taxon>
        <taxon>core chlorophytes</taxon>
        <taxon>Chlorophyceae</taxon>
        <taxon>CS clade</taxon>
        <taxon>Chlamydomonadales</taxon>
        <taxon>Chlamydomonadaceae</taxon>
        <taxon>Chlamydomonas</taxon>
    </lineage>
</organism>